<dbReference type="EMBL" id="VUMI01000081">
    <property type="protein sequence ID" value="MSS91817.1"/>
    <property type="molecule type" value="Genomic_DNA"/>
</dbReference>
<evidence type="ECO:0000313" key="2">
    <source>
        <dbReference type="Proteomes" id="UP000436047"/>
    </source>
</evidence>
<proteinExistence type="predicted"/>
<protein>
    <submittedName>
        <fullName evidence="1">Uncharacterized protein</fullName>
    </submittedName>
</protein>
<reference evidence="1 2" key="1">
    <citation type="submission" date="2019-08" db="EMBL/GenBank/DDBJ databases">
        <title>In-depth cultivation of the pig gut microbiome towards novel bacterial diversity and tailored functional studies.</title>
        <authorList>
            <person name="Wylensek D."/>
            <person name="Hitch T.C.A."/>
            <person name="Clavel T."/>
        </authorList>
    </citation>
    <scope>NUCLEOTIDE SEQUENCE [LARGE SCALE GENOMIC DNA]</scope>
    <source>
        <strain evidence="1 2">WCA-389-WT-23B</strain>
    </source>
</reference>
<dbReference type="RefSeq" id="WP_154468180.1">
    <property type="nucleotide sequence ID" value="NZ_VUMI01000081.1"/>
</dbReference>
<keyword evidence="2" id="KW-1185">Reference proteome</keyword>
<comment type="caution">
    <text evidence="1">The sequence shown here is derived from an EMBL/GenBank/DDBJ whole genome shotgun (WGS) entry which is preliminary data.</text>
</comment>
<name>A0A6N7WMQ2_9FIRM</name>
<gene>
    <name evidence="1" type="ORF">FYJ45_27470</name>
</gene>
<dbReference type="AlphaFoldDB" id="A0A6N7WMQ2"/>
<dbReference type="Proteomes" id="UP000436047">
    <property type="component" value="Unassembled WGS sequence"/>
</dbReference>
<sequence length="72" mass="8558">MIIDGNAPADLTGLNRRDIRDIERSMVKEREKIMMELPDDIDIEPLMQAIYKALVYCKKLNKEKYTPKKYRK</sequence>
<organism evidence="1 2">
    <name type="scientific">Eisenbergiella porci</name>
    <dbReference type="NCBI Taxonomy" id="2652274"/>
    <lineage>
        <taxon>Bacteria</taxon>
        <taxon>Bacillati</taxon>
        <taxon>Bacillota</taxon>
        <taxon>Clostridia</taxon>
        <taxon>Lachnospirales</taxon>
        <taxon>Lachnospiraceae</taxon>
        <taxon>Eisenbergiella</taxon>
    </lineage>
</organism>
<accession>A0A6N7WMQ2</accession>
<dbReference type="GeneID" id="86056728"/>
<evidence type="ECO:0000313" key="1">
    <source>
        <dbReference type="EMBL" id="MSS91817.1"/>
    </source>
</evidence>